<evidence type="ECO:0000259" key="1">
    <source>
        <dbReference type="PROSITE" id="PS50181"/>
    </source>
</evidence>
<evidence type="ECO:0000313" key="2">
    <source>
        <dbReference type="EMBL" id="KIY72462.1"/>
    </source>
</evidence>
<dbReference type="InterPro" id="IPR001810">
    <property type="entry name" value="F-box_dom"/>
</dbReference>
<organism evidence="2 3">
    <name type="scientific">Cylindrobasidium torrendii FP15055 ss-10</name>
    <dbReference type="NCBI Taxonomy" id="1314674"/>
    <lineage>
        <taxon>Eukaryota</taxon>
        <taxon>Fungi</taxon>
        <taxon>Dikarya</taxon>
        <taxon>Basidiomycota</taxon>
        <taxon>Agaricomycotina</taxon>
        <taxon>Agaricomycetes</taxon>
        <taxon>Agaricomycetidae</taxon>
        <taxon>Agaricales</taxon>
        <taxon>Marasmiineae</taxon>
        <taxon>Physalacriaceae</taxon>
        <taxon>Cylindrobasidium</taxon>
    </lineage>
</organism>
<dbReference type="OrthoDB" id="3085727at2759"/>
<feature type="domain" description="F-box" evidence="1">
    <location>
        <begin position="433"/>
        <end position="469"/>
    </location>
</feature>
<reference evidence="2 3" key="1">
    <citation type="journal article" date="2015" name="Fungal Genet. Biol.">
        <title>Evolution of novel wood decay mechanisms in Agaricales revealed by the genome sequences of Fistulina hepatica and Cylindrobasidium torrendii.</title>
        <authorList>
            <person name="Floudas D."/>
            <person name="Held B.W."/>
            <person name="Riley R."/>
            <person name="Nagy L.G."/>
            <person name="Koehler G."/>
            <person name="Ransdell A.S."/>
            <person name="Younus H."/>
            <person name="Chow J."/>
            <person name="Chiniquy J."/>
            <person name="Lipzen A."/>
            <person name="Tritt A."/>
            <person name="Sun H."/>
            <person name="Haridas S."/>
            <person name="LaButti K."/>
            <person name="Ohm R.A."/>
            <person name="Kues U."/>
            <person name="Blanchette R.A."/>
            <person name="Grigoriev I.V."/>
            <person name="Minto R.E."/>
            <person name="Hibbett D.S."/>
        </authorList>
    </citation>
    <scope>NUCLEOTIDE SEQUENCE [LARGE SCALE GENOMIC DNA]</scope>
    <source>
        <strain evidence="2 3">FP15055 ss-10</strain>
    </source>
</reference>
<dbReference type="Gene3D" id="1.20.1280.50">
    <property type="match status" value="1"/>
</dbReference>
<dbReference type="InterPro" id="IPR036047">
    <property type="entry name" value="F-box-like_dom_sf"/>
</dbReference>
<dbReference type="AlphaFoldDB" id="A0A0D7BPV4"/>
<dbReference type="Proteomes" id="UP000054007">
    <property type="component" value="Unassembled WGS sequence"/>
</dbReference>
<dbReference type="SUPFAM" id="SSF81383">
    <property type="entry name" value="F-box domain"/>
    <property type="match status" value="1"/>
</dbReference>
<keyword evidence="3" id="KW-1185">Reference proteome</keyword>
<dbReference type="PROSITE" id="PS50181">
    <property type="entry name" value="FBOX"/>
    <property type="match status" value="1"/>
</dbReference>
<evidence type="ECO:0000313" key="3">
    <source>
        <dbReference type="Proteomes" id="UP000054007"/>
    </source>
</evidence>
<proteinExistence type="predicted"/>
<accession>A0A0D7BPV4</accession>
<dbReference type="EMBL" id="KN880443">
    <property type="protein sequence ID" value="KIY72462.1"/>
    <property type="molecule type" value="Genomic_DNA"/>
</dbReference>
<dbReference type="SMART" id="SM00256">
    <property type="entry name" value="FBOX"/>
    <property type="match status" value="1"/>
</dbReference>
<sequence>MSGCGWKDLNKHVLLAQQGDDLLGMYARFPADDEARRKVVDGIAQSLEQEIDKAARKKLAEMPKPNASVDTWAAHGVADENLFADDLMDGCAHLLEHREGPAFTDSPLRRYARRRTWETLSFMSYKPVILFLQALTDPRGPFHHLPSFLYLAHHARVPLYRLNTVNARNGGGWNFANANPPGPPPFPFHIPFGSLLDNYIQLTLAYYILLCVFEELDQGPVALENGAVRRFTSFPSWYGICHVNPRVGPVTPPTPPPPMPAGIPPGAIPPIASDDWFLDNHDSLHCEFWRASTDSDRKEHDARLRAEYKQQCLDVVVAWWTVMIAASDRNKAIDITTEQGRDGPAPMFFLAPRLLDKVHNTLDILGHPLTRTTWHPPMPSSSPPYTPSPELLPPPPTAEQTLLFELSMTPASFMLESSIASQFSNVPERAVQLSRFLDLPPELLLHIINFLPLDSVVALSKVCTSLHRLCTPRIYENPMELMTRPSPVPPAFSSDSGWPSERTGLSAFISLHRQLLARPDLRSHIRVMPLQTVGYDNPRMLSFYSYALPLTSPLAAALPNLSSMRLNLSMASELSGEKASGVSQDALRRLVAGLAQQYPCMRDLALTFTYTTYHLADGADAFLNALPSIDTDRETHLRTFSINRYDAFHPPVTGDHTSIPVSSLLRPCAATLEFAMLHVSQDDLGALNMFPILQRVEELDLECDIPPRDLQLWLLRCFPGLRLLVLRPRRSHAGHHNLDETWPQLTGSTLDLEFACPNLVELDITAYKPGQLPLSVQRVTMDVRDLLGRGPLSALLTPESLQTVSPHVQGIRLARDWSAESWYTQEQLVPIAQSIGIMYPALRCVELENAGFQGDGIDWMSAELEDVYTFLDPLTSALSNLDVLIMTFSYFTCRPRRRDYPMDDGVDEIERAYASALFERYTSLRFLSLTGSRSEEASAQERRSLRRRLWARAPGGKVKEVNRGWLPDYCIFRD</sequence>
<gene>
    <name evidence="2" type="ORF">CYLTODRAFT_417860</name>
</gene>
<dbReference type="Pfam" id="PF12937">
    <property type="entry name" value="F-box-like"/>
    <property type="match status" value="1"/>
</dbReference>
<name>A0A0D7BPV4_9AGAR</name>
<protein>
    <recommendedName>
        <fullName evidence="1">F-box domain-containing protein</fullName>
    </recommendedName>
</protein>